<evidence type="ECO:0000313" key="5">
    <source>
        <dbReference type="EMBL" id="KAL1527683.1"/>
    </source>
</evidence>
<organism evidence="5 6">
    <name type="scientific">Prymnesium parvum</name>
    <name type="common">Toxic golden alga</name>
    <dbReference type="NCBI Taxonomy" id="97485"/>
    <lineage>
        <taxon>Eukaryota</taxon>
        <taxon>Haptista</taxon>
        <taxon>Haptophyta</taxon>
        <taxon>Prymnesiophyceae</taxon>
        <taxon>Prymnesiales</taxon>
        <taxon>Prymnesiaceae</taxon>
        <taxon>Prymnesium</taxon>
    </lineage>
</organism>
<feature type="region of interest" description="Disordered" evidence="4">
    <location>
        <begin position="1"/>
        <end position="26"/>
    </location>
</feature>
<evidence type="ECO:0000313" key="6">
    <source>
        <dbReference type="Proteomes" id="UP001515480"/>
    </source>
</evidence>
<dbReference type="Proteomes" id="UP001515480">
    <property type="component" value="Unassembled WGS sequence"/>
</dbReference>
<evidence type="ECO:0000256" key="2">
    <source>
        <dbReference type="ARBA" id="ARBA00022614"/>
    </source>
</evidence>
<reference evidence="5 6" key="1">
    <citation type="journal article" date="2024" name="Science">
        <title>Giant polyketide synthase enzymes in the biosynthesis of giant marine polyether toxins.</title>
        <authorList>
            <person name="Fallon T.R."/>
            <person name="Shende V.V."/>
            <person name="Wierzbicki I.H."/>
            <person name="Pendleton A.L."/>
            <person name="Watervoot N.F."/>
            <person name="Auber R.P."/>
            <person name="Gonzalez D.J."/>
            <person name="Wisecaver J.H."/>
            <person name="Moore B.S."/>
        </authorList>
    </citation>
    <scope>NUCLEOTIDE SEQUENCE [LARGE SCALE GENOMIC DNA]</scope>
    <source>
        <strain evidence="5 6">12B1</strain>
    </source>
</reference>
<dbReference type="InterPro" id="IPR032675">
    <property type="entry name" value="LRR_dom_sf"/>
</dbReference>
<keyword evidence="6" id="KW-1185">Reference proteome</keyword>
<evidence type="ECO:0008006" key="7">
    <source>
        <dbReference type="Google" id="ProtNLM"/>
    </source>
</evidence>
<gene>
    <name evidence="5" type="ORF">AB1Y20_009069</name>
</gene>
<dbReference type="SMART" id="SM00368">
    <property type="entry name" value="LRR_RI"/>
    <property type="match status" value="3"/>
</dbReference>
<proteinExistence type="predicted"/>
<keyword evidence="2" id="KW-0433">Leucine-rich repeat</keyword>
<dbReference type="GO" id="GO:0006913">
    <property type="term" value="P:nucleocytoplasmic transport"/>
    <property type="evidence" value="ECO:0007669"/>
    <property type="project" value="TreeGrafter"/>
</dbReference>
<dbReference type="InterPro" id="IPR027038">
    <property type="entry name" value="RanGap"/>
</dbReference>
<evidence type="ECO:0000256" key="3">
    <source>
        <dbReference type="ARBA" id="ARBA00022737"/>
    </source>
</evidence>
<dbReference type="GO" id="GO:0005829">
    <property type="term" value="C:cytosol"/>
    <property type="evidence" value="ECO:0007669"/>
    <property type="project" value="TreeGrafter"/>
</dbReference>
<dbReference type="PANTHER" id="PTHR24113:SF12">
    <property type="entry name" value="RAN GTPASE-ACTIVATING PROTEIN 1"/>
    <property type="match status" value="1"/>
</dbReference>
<accession>A0AB34K347</accession>
<dbReference type="InterPro" id="IPR001611">
    <property type="entry name" value="Leu-rich_rpt"/>
</dbReference>
<dbReference type="GO" id="GO:0005096">
    <property type="term" value="F:GTPase activator activity"/>
    <property type="evidence" value="ECO:0007669"/>
    <property type="project" value="UniProtKB-KW"/>
</dbReference>
<dbReference type="AlphaFoldDB" id="A0AB34K347"/>
<sequence>MARNESTWPAQPAEAGGTRATRSSTRRRRLLNRTPLAATDVLNNAGEDVVGQLVADLCDPLSPWDAVALSSVCHAIRAMAEVQQLIDRLRSEHLSVRRLCGKVDMDWRLIRETQEMFWGRRSISAADCSTLGMLCGRGALQGLFRLSLDENNVGDAGVATLAHALEKHKHGLQRLAVLGLSYNNIGVTGMAALARAYSSGSLAKLAVLGLSYNFVGDAGIESFVAAISSGTLNFSVACIECTLATRSSLFAGRSHTSYSSAWHEAVLFDLLSCVCADRLRATAARICVIYMHHRCSLFSSCARLGMQQDRKRRRKSARSSIWRR</sequence>
<dbReference type="Gene3D" id="3.80.10.10">
    <property type="entry name" value="Ribonuclease Inhibitor"/>
    <property type="match status" value="1"/>
</dbReference>
<evidence type="ECO:0000256" key="1">
    <source>
        <dbReference type="ARBA" id="ARBA00022468"/>
    </source>
</evidence>
<dbReference type="PANTHER" id="PTHR24113">
    <property type="entry name" value="RAN GTPASE-ACTIVATING PROTEIN 1"/>
    <property type="match status" value="1"/>
</dbReference>
<dbReference type="GO" id="GO:0031267">
    <property type="term" value="F:small GTPase binding"/>
    <property type="evidence" value="ECO:0007669"/>
    <property type="project" value="TreeGrafter"/>
</dbReference>
<dbReference type="GO" id="GO:0005634">
    <property type="term" value="C:nucleus"/>
    <property type="evidence" value="ECO:0007669"/>
    <property type="project" value="TreeGrafter"/>
</dbReference>
<dbReference type="Pfam" id="PF13516">
    <property type="entry name" value="LRR_6"/>
    <property type="match status" value="1"/>
</dbReference>
<evidence type="ECO:0000256" key="4">
    <source>
        <dbReference type="SAM" id="MobiDB-lite"/>
    </source>
</evidence>
<dbReference type="GO" id="GO:0048471">
    <property type="term" value="C:perinuclear region of cytoplasm"/>
    <property type="evidence" value="ECO:0007669"/>
    <property type="project" value="TreeGrafter"/>
</dbReference>
<protein>
    <recommendedName>
        <fullName evidence="7">Distal membrane arm assembly complex 2-like protein</fullName>
    </recommendedName>
</protein>
<dbReference type="SUPFAM" id="SSF52047">
    <property type="entry name" value="RNI-like"/>
    <property type="match status" value="1"/>
</dbReference>
<keyword evidence="1" id="KW-0343">GTPase activation</keyword>
<dbReference type="EMBL" id="JBGBPQ010000002">
    <property type="protein sequence ID" value="KAL1527683.1"/>
    <property type="molecule type" value="Genomic_DNA"/>
</dbReference>
<name>A0AB34K347_PRYPA</name>
<keyword evidence="3" id="KW-0677">Repeat</keyword>
<comment type="caution">
    <text evidence="5">The sequence shown here is derived from an EMBL/GenBank/DDBJ whole genome shotgun (WGS) entry which is preliminary data.</text>
</comment>